<dbReference type="HOGENOM" id="CLU_803551_0_0_6"/>
<dbReference type="eggNOG" id="COG2133">
    <property type="taxonomic scope" value="Bacteria"/>
</dbReference>
<feature type="signal peptide" evidence="1">
    <location>
        <begin position="1"/>
        <end position="22"/>
    </location>
</feature>
<dbReference type="EMBL" id="CP000949">
    <property type="protein sequence ID" value="ACA72378.1"/>
    <property type="molecule type" value="Genomic_DNA"/>
</dbReference>
<proteinExistence type="predicted"/>
<dbReference type="KEGG" id="ppw:PputW619_1875"/>
<dbReference type="AlphaFoldDB" id="B1J6N6"/>
<keyword evidence="1" id="KW-0732">Signal</keyword>
<evidence type="ECO:0000256" key="1">
    <source>
        <dbReference type="SAM" id="SignalP"/>
    </source>
</evidence>
<evidence type="ECO:0000313" key="2">
    <source>
        <dbReference type="EMBL" id="ACA72378.1"/>
    </source>
</evidence>
<protein>
    <submittedName>
        <fullName evidence="2">Uncharacterized protein</fullName>
    </submittedName>
</protein>
<feature type="chain" id="PRO_5005336176" evidence="1">
    <location>
        <begin position="23"/>
        <end position="369"/>
    </location>
</feature>
<name>B1J6N6_PSEPW</name>
<reference evidence="2" key="1">
    <citation type="submission" date="2008-02" db="EMBL/GenBank/DDBJ databases">
        <title>Complete sequence of Psuedomonas putida W619.</title>
        <authorList>
            <consortium name="US DOE Joint Genome Institute"/>
            <person name="Copeland A."/>
            <person name="Lucas S."/>
            <person name="Lapidus A."/>
            <person name="Barry K."/>
            <person name="Detter J.C."/>
            <person name="Glavina del Rio T."/>
            <person name="Dalin E."/>
            <person name="Tice H."/>
            <person name="Pitluck S."/>
            <person name="Chain P."/>
            <person name="Malfatti S."/>
            <person name="Shin M."/>
            <person name="Vergez L."/>
            <person name="Schmutz J."/>
            <person name="Larimer F."/>
            <person name="Land M."/>
            <person name="Hauser L."/>
            <person name="Kyrpides N."/>
            <person name="Kim E."/>
            <person name="Taghavi S."/>
            <person name="Vangronsveld D."/>
            <person name="van der Lelie D."/>
            <person name="Richardson P."/>
        </authorList>
    </citation>
    <scope>NUCLEOTIDE SEQUENCE</scope>
    <source>
        <strain evidence="2">W619</strain>
    </source>
</reference>
<sequence length="369" mass="39269" precursor="true">MEKPAIITLVAGLFIAVPHAPAAELPGRIEAVEHHTALCHATDTAVDCDVSAVVKTDGKLVFANDKGLPAIGDPAIFTFDFVGGTISGNPEVLKGSVLEKADKYEAMTTTLDGQYIIASTAFNKVGTEQDPSKDALNTLVYWPVNDPNTAKVLAQSTRGGIKSSIMLRKQIGEVIGSPYFQVEGITMAPSEPGREKDTDGQLIVGISKHGNSSATSNPAFLLISAHVKFNDARMELVDGFKSIQNFNLEAQGHPLALTGIEYDRFNKDRLYAVTSFETPSAEGAGNNGIETGGVLWAIPFTAGKPGTPQLVNQKDGSPLMFSNQPGGVEVLGAKQVLVVHDDDRVEVKTSEAGIKRGKNEFAYSKITFP</sequence>
<organism evidence="2">
    <name type="scientific">Pseudomonas putida (strain W619)</name>
    <dbReference type="NCBI Taxonomy" id="390235"/>
    <lineage>
        <taxon>Bacteria</taxon>
        <taxon>Pseudomonadati</taxon>
        <taxon>Pseudomonadota</taxon>
        <taxon>Gammaproteobacteria</taxon>
        <taxon>Pseudomonadales</taxon>
        <taxon>Pseudomonadaceae</taxon>
        <taxon>Pseudomonas</taxon>
    </lineage>
</organism>
<accession>B1J6N6</accession>
<gene>
    <name evidence="2" type="ordered locus">PputW619_1875</name>
</gene>